<feature type="compositionally biased region" description="Low complexity" evidence="1">
    <location>
        <begin position="66"/>
        <end position="76"/>
    </location>
</feature>
<reference evidence="3" key="2">
    <citation type="submission" date="2023-10" db="EMBL/GenBank/DDBJ databases">
        <authorList>
            <person name="Khurajog B."/>
        </authorList>
    </citation>
    <scope>NUCLEOTIDE SEQUENCE</scope>
    <source>
        <strain evidence="3">BF14</strain>
    </source>
</reference>
<keyword evidence="2" id="KW-0732">Signal</keyword>
<feature type="chain" id="PRO_5043824365" evidence="2">
    <location>
        <begin position="24"/>
        <end position="76"/>
    </location>
</feature>
<sequence length="76" mass="7856">MTKLNKLKWVVAIAAAFFVGASAAPLVSANAGGATNNQYTNVQHKAVQEHSTTAKAKTGKAKAKKSVTSVRSQGVD</sequence>
<evidence type="ECO:0000256" key="1">
    <source>
        <dbReference type="SAM" id="MobiDB-lite"/>
    </source>
</evidence>
<feature type="non-terminal residue" evidence="3">
    <location>
        <position position="76"/>
    </location>
</feature>
<protein>
    <submittedName>
        <fullName evidence="3">1,4-beta-N-acetylmuramidase</fullName>
    </submittedName>
</protein>
<evidence type="ECO:0000313" key="4">
    <source>
        <dbReference type="Proteomes" id="UP001280415"/>
    </source>
</evidence>
<gene>
    <name evidence="3" type="ORF">R0H03_10985</name>
</gene>
<reference evidence="3" key="1">
    <citation type="journal article" date="2023" name="PeerJ">
        <title>Selection and evaluation of lactic acid bacteria from chicken feces in Thailand as potential probiotics.</title>
        <authorList>
            <person name="Khurajog B."/>
            <person name="Disastra Y."/>
            <person name="Lawwyne L.D."/>
            <person name="Sirichokchatchawan W."/>
            <person name="Niyomtham W."/>
            <person name="Yindee J."/>
            <person name="Hampson D.J."/>
            <person name="Prapasarakul N."/>
        </authorList>
    </citation>
    <scope>NUCLEOTIDE SEQUENCE</scope>
    <source>
        <strain evidence="3">BF14</strain>
    </source>
</reference>
<comment type="caution">
    <text evidence="3">The sequence shown here is derived from an EMBL/GenBank/DDBJ whole genome shotgun (WGS) entry which is preliminary data.</text>
</comment>
<feature type="region of interest" description="Disordered" evidence="1">
    <location>
        <begin position="47"/>
        <end position="76"/>
    </location>
</feature>
<proteinExistence type="predicted"/>
<dbReference type="EMBL" id="JAWJAX010000042">
    <property type="protein sequence ID" value="MDV2912348.1"/>
    <property type="molecule type" value="Genomic_DNA"/>
</dbReference>
<name>A0AAW8YRR7_PEDAC</name>
<accession>A0AAW8YRR7</accession>
<dbReference type="AlphaFoldDB" id="A0AAW8YRR7"/>
<feature type="signal peptide" evidence="2">
    <location>
        <begin position="1"/>
        <end position="23"/>
    </location>
</feature>
<evidence type="ECO:0000313" key="3">
    <source>
        <dbReference type="EMBL" id="MDV2912348.1"/>
    </source>
</evidence>
<dbReference type="Proteomes" id="UP001280415">
    <property type="component" value="Unassembled WGS sequence"/>
</dbReference>
<evidence type="ECO:0000256" key="2">
    <source>
        <dbReference type="SAM" id="SignalP"/>
    </source>
</evidence>
<organism evidence="3 4">
    <name type="scientific">Pediococcus acidilactici</name>
    <dbReference type="NCBI Taxonomy" id="1254"/>
    <lineage>
        <taxon>Bacteria</taxon>
        <taxon>Bacillati</taxon>
        <taxon>Bacillota</taxon>
        <taxon>Bacilli</taxon>
        <taxon>Lactobacillales</taxon>
        <taxon>Lactobacillaceae</taxon>
        <taxon>Pediococcus</taxon>
        <taxon>Pediococcus acidilactici group</taxon>
    </lineage>
</organism>